<sequence>MIGSSISVLVPCLNAATFVAEAVASAQNQMGPDDELIIQDGGSTDGTVDILRAVCDKDNRLTLVQERDSGQSDALNKALARATKAWVLWLNADDVILPGAMDSVRRRISEDPRAEVICGAHRILRSDGEVVDEFPGRLLTTSEVLRRGCATFSGSVVMRTDLLRSVGGFRTDLQCTMDMALQLEVAARTPRQSVIDEPIGALRFHEASKTARLWRVFLSESMHLRRAYASGLGEQVNAATGAAILVASIPVFRIRLTPSYRRIRRLVAAR</sequence>
<dbReference type="SUPFAM" id="SSF53448">
    <property type="entry name" value="Nucleotide-diphospho-sugar transferases"/>
    <property type="match status" value="1"/>
</dbReference>
<dbReference type="Proteomes" id="UP001205740">
    <property type="component" value="Unassembled WGS sequence"/>
</dbReference>
<organism evidence="2 3">
    <name type="scientific">Williamsia serinedens</name>
    <dbReference type="NCBI Taxonomy" id="391736"/>
    <lineage>
        <taxon>Bacteria</taxon>
        <taxon>Bacillati</taxon>
        <taxon>Actinomycetota</taxon>
        <taxon>Actinomycetes</taxon>
        <taxon>Mycobacteriales</taxon>
        <taxon>Nocardiaceae</taxon>
        <taxon>Williamsia</taxon>
    </lineage>
</organism>
<dbReference type="Pfam" id="PF00535">
    <property type="entry name" value="Glycos_transf_2"/>
    <property type="match status" value="1"/>
</dbReference>
<dbReference type="Gene3D" id="3.90.550.10">
    <property type="entry name" value="Spore Coat Polysaccharide Biosynthesis Protein SpsA, Chain A"/>
    <property type="match status" value="1"/>
</dbReference>
<feature type="domain" description="Glycosyltransferase 2-like" evidence="1">
    <location>
        <begin position="7"/>
        <end position="124"/>
    </location>
</feature>
<evidence type="ECO:0000313" key="3">
    <source>
        <dbReference type="Proteomes" id="UP001205740"/>
    </source>
</evidence>
<keyword evidence="3" id="KW-1185">Reference proteome</keyword>
<dbReference type="PANTHER" id="PTHR43685">
    <property type="entry name" value="GLYCOSYLTRANSFERASE"/>
    <property type="match status" value="1"/>
</dbReference>
<dbReference type="InterPro" id="IPR050834">
    <property type="entry name" value="Glycosyltransf_2"/>
</dbReference>
<dbReference type="RefSeq" id="WP_253655481.1">
    <property type="nucleotide sequence ID" value="NZ_BAAAOE010000001.1"/>
</dbReference>
<protein>
    <submittedName>
        <fullName evidence="2">Glycosyltransferase involved in cell wall bisynthesis</fullName>
    </submittedName>
</protein>
<dbReference type="EMBL" id="JAMTCG010000005">
    <property type="protein sequence ID" value="MCP2161914.1"/>
    <property type="molecule type" value="Genomic_DNA"/>
</dbReference>
<name>A0ABT1H3T8_9NOCA</name>
<comment type="caution">
    <text evidence="2">The sequence shown here is derived from an EMBL/GenBank/DDBJ whole genome shotgun (WGS) entry which is preliminary data.</text>
</comment>
<dbReference type="InterPro" id="IPR001173">
    <property type="entry name" value="Glyco_trans_2-like"/>
</dbReference>
<evidence type="ECO:0000313" key="2">
    <source>
        <dbReference type="EMBL" id="MCP2161914.1"/>
    </source>
</evidence>
<dbReference type="InterPro" id="IPR029044">
    <property type="entry name" value="Nucleotide-diphossugar_trans"/>
</dbReference>
<dbReference type="PANTHER" id="PTHR43685:SF2">
    <property type="entry name" value="GLYCOSYLTRANSFERASE 2-LIKE DOMAIN-CONTAINING PROTEIN"/>
    <property type="match status" value="1"/>
</dbReference>
<accession>A0ABT1H3T8</accession>
<reference evidence="2 3" key="1">
    <citation type="submission" date="2022-06" db="EMBL/GenBank/DDBJ databases">
        <title>Genomic Encyclopedia of Archaeal and Bacterial Type Strains, Phase II (KMG-II): from individual species to whole genera.</title>
        <authorList>
            <person name="Goeker M."/>
        </authorList>
    </citation>
    <scope>NUCLEOTIDE SEQUENCE [LARGE SCALE GENOMIC DNA]</scope>
    <source>
        <strain evidence="2 3">DSM 45037</strain>
    </source>
</reference>
<proteinExistence type="predicted"/>
<evidence type="ECO:0000259" key="1">
    <source>
        <dbReference type="Pfam" id="PF00535"/>
    </source>
</evidence>
<gene>
    <name evidence="2" type="ORF">LX12_003113</name>
</gene>